<dbReference type="EMBL" id="PZJJ01000002">
    <property type="protein sequence ID" value="PTL40189.1"/>
    <property type="molecule type" value="Genomic_DNA"/>
</dbReference>
<reference evidence="2 3" key="1">
    <citation type="submission" date="2018-03" db="EMBL/GenBank/DDBJ databases">
        <title>Alkalicoccus saliphilus sp. nov., isolated from a mineral pool.</title>
        <authorList>
            <person name="Zhao B."/>
        </authorList>
    </citation>
    <scope>NUCLEOTIDE SEQUENCE [LARGE SCALE GENOMIC DNA]</scope>
    <source>
        <strain evidence="2 3">6AG</strain>
    </source>
</reference>
<accession>A0A2T4U9Y1</accession>
<dbReference type="Proteomes" id="UP000240509">
    <property type="component" value="Unassembled WGS sequence"/>
</dbReference>
<feature type="compositionally biased region" description="Basic and acidic residues" evidence="1">
    <location>
        <begin position="48"/>
        <end position="59"/>
    </location>
</feature>
<dbReference type="AlphaFoldDB" id="A0A2T4U9Y1"/>
<evidence type="ECO:0000256" key="1">
    <source>
        <dbReference type="SAM" id="MobiDB-lite"/>
    </source>
</evidence>
<organism evidence="2 3">
    <name type="scientific">Alkalicoccus saliphilus</name>
    <dbReference type="NCBI Taxonomy" id="200989"/>
    <lineage>
        <taxon>Bacteria</taxon>
        <taxon>Bacillati</taxon>
        <taxon>Bacillota</taxon>
        <taxon>Bacilli</taxon>
        <taxon>Bacillales</taxon>
        <taxon>Bacillaceae</taxon>
        <taxon>Alkalicoccus</taxon>
    </lineage>
</organism>
<gene>
    <name evidence="2" type="ORF">C6Y45_02070</name>
</gene>
<comment type="caution">
    <text evidence="2">The sequence shown here is derived from an EMBL/GenBank/DDBJ whole genome shotgun (WGS) entry which is preliminary data.</text>
</comment>
<evidence type="ECO:0000313" key="3">
    <source>
        <dbReference type="Proteomes" id="UP000240509"/>
    </source>
</evidence>
<feature type="region of interest" description="Disordered" evidence="1">
    <location>
        <begin position="48"/>
        <end position="70"/>
    </location>
</feature>
<keyword evidence="3" id="KW-1185">Reference proteome</keyword>
<sequence>MEEVFGQAAPYPPISFFHGPVSASFFHRKRNVLLFINAALFFKTEARAETPAEARRPSRTEGSAAGNLQK</sequence>
<proteinExistence type="predicted"/>
<protein>
    <submittedName>
        <fullName evidence="2">Uncharacterized protein</fullName>
    </submittedName>
</protein>
<name>A0A2T4U9Y1_9BACI</name>
<evidence type="ECO:0000313" key="2">
    <source>
        <dbReference type="EMBL" id="PTL40189.1"/>
    </source>
</evidence>